<organism evidence="2">
    <name type="scientific">Oryza barthii</name>
    <dbReference type="NCBI Taxonomy" id="65489"/>
    <lineage>
        <taxon>Eukaryota</taxon>
        <taxon>Viridiplantae</taxon>
        <taxon>Streptophyta</taxon>
        <taxon>Embryophyta</taxon>
        <taxon>Tracheophyta</taxon>
        <taxon>Spermatophyta</taxon>
        <taxon>Magnoliopsida</taxon>
        <taxon>Liliopsida</taxon>
        <taxon>Poales</taxon>
        <taxon>Poaceae</taxon>
        <taxon>BOP clade</taxon>
        <taxon>Oryzoideae</taxon>
        <taxon>Oryzeae</taxon>
        <taxon>Oryzinae</taxon>
        <taxon>Oryza</taxon>
    </lineage>
</organism>
<dbReference type="HOGENOM" id="CLU_2041606_0_0_1"/>
<sequence length="121" mass="13080">MDSRSEPPPEKERNRATPPSMPSVTSTSRRSFSASPPLPSPPWRLVRVVVSSSPEFRRRFPALHPAGAPILGLFADSSGFNPLPAFTPSALPPQGLARRRRGRRGLLPHRRRGGDGGAPEG</sequence>
<dbReference type="Gramene" id="OBART01G21960.1">
    <property type="protein sequence ID" value="OBART01G21960.1"/>
    <property type="gene ID" value="OBART01G21960"/>
</dbReference>
<proteinExistence type="predicted"/>
<evidence type="ECO:0000313" key="2">
    <source>
        <dbReference type="EnsemblPlants" id="OBART01G21960.1"/>
    </source>
</evidence>
<feature type="compositionally biased region" description="Low complexity" evidence="1">
    <location>
        <begin position="22"/>
        <end position="35"/>
    </location>
</feature>
<evidence type="ECO:0000313" key="3">
    <source>
        <dbReference type="Proteomes" id="UP000026960"/>
    </source>
</evidence>
<evidence type="ECO:0000256" key="1">
    <source>
        <dbReference type="SAM" id="MobiDB-lite"/>
    </source>
</evidence>
<feature type="region of interest" description="Disordered" evidence="1">
    <location>
        <begin position="1"/>
        <end position="43"/>
    </location>
</feature>
<reference evidence="2" key="1">
    <citation type="journal article" date="2009" name="Rice">
        <title>De Novo Next Generation Sequencing of Plant Genomes.</title>
        <authorList>
            <person name="Rounsley S."/>
            <person name="Marri P.R."/>
            <person name="Yu Y."/>
            <person name="He R."/>
            <person name="Sisneros N."/>
            <person name="Goicoechea J.L."/>
            <person name="Lee S.J."/>
            <person name="Angelova A."/>
            <person name="Kudrna D."/>
            <person name="Luo M."/>
            <person name="Affourtit J."/>
            <person name="Desany B."/>
            <person name="Knight J."/>
            <person name="Niazi F."/>
            <person name="Egholm M."/>
            <person name="Wing R.A."/>
        </authorList>
    </citation>
    <scope>NUCLEOTIDE SEQUENCE [LARGE SCALE GENOMIC DNA]</scope>
    <source>
        <strain evidence="2">cv. IRGC 105608</strain>
    </source>
</reference>
<dbReference type="PaxDb" id="65489-OBART01G21960.1"/>
<dbReference type="AlphaFoldDB" id="A0A0D3EQZ5"/>
<name>A0A0D3EQZ5_9ORYZ</name>
<protein>
    <submittedName>
        <fullName evidence="2">Uncharacterized protein</fullName>
    </submittedName>
</protein>
<feature type="compositionally biased region" description="Basic and acidic residues" evidence="1">
    <location>
        <begin position="1"/>
        <end position="15"/>
    </location>
</feature>
<dbReference type="Proteomes" id="UP000026960">
    <property type="component" value="Chromosome 1"/>
</dbReference>
<reference evidence="2" key="2">
    <citation type="submission" date="2015-03" db="UniProtKB">
        <authorList>
            <consortium name="EnsemblPlants"/>
        </authorList>
    </citation>
    <scope>IDENTIFICATION</scope>
</reference>
<feature type="compositionally biased region" description="Basic residues" evidence="1">
    <location>
        <begin position="97"/>
        <end position="112"/>
    </location>
</feature>
<accession>A0A0D3EQZ5</accession>
<keyword evidence="3" id="KW-1185">Reference proteome</keyword>
<dbReference type="EnsemblPlants" id="OBART01G21960.1">
    <property type="protein sequence ID" value="OBART01G21960.1"/>
    <property type="gene ID" value="OBART01G21960"/>
</dbReference>
<feature type="region of interest" description="Disordered" evidence="1">
    <location>
        <begin position="85"/>
        <end position="121"/>
    </location>
</feature>